<keyword evidence="1" id="KW-0805">Transcription regulation</keyword>
<dbReference type="Gene3D" id="1.10.10.10">
    <property type="entry name" value="Winged helix-like DNA-binding domain superfamily/Winged helix DNA-binding domain"/>
    <property type="match status" value="1"/>
</dbReference>
<dbReference type="Pfam" id="PF13545">
    <property type="entry name" value="HTH_Crp_2"/>
    <property type="match status" value="1"/>
</dbReference>
<feature type="domain" description="Cyclic nucleotide-binding" evidence="4">
    <location>
        <begin position="14"/>
        <end position="117"/>
    </location>
</feature>
<feature type="domain" description="HTH crp-type" evidence="5">
    <location>
        <begin position="148"/>
        <end position="221"/>
    </location>
</feature>
<dbReference type="PANTHER" id="PTHR24567">
    <property type="entry name" value="CRP FAMILY TRANSCRIPTIONAL REGULATORY PROTEIN"/>
    <property type="match status" value="1"/>
</dbReference>
<dbReference type="InterPro" id="IPR014710">
    <property type="entry name" value="RmlC-like_jellyroll"/>
</dbReference>
<dbReference type="Pfam" id="PF00027">
    <property type="entry name" value="cNMP_binding"/>
    <property type="match status" value="1"/>
</dbReference>
<dbReference type="SUPFAM" id="SSF51206">
    <property type="entry name" value="cAMP-binding domain-like"/>
    <property type="match status" value="1"/>
</dbReference>
<keyword evidence="7" id="KW-1185">Reference proteome</keyword>
<evidence type="ECO:0000256" key="2">
    <source>
        <dbReference type="ARBA" id="ARBA00023125"/>
    </source>
</evidence>
<evidence type="ECO:0000313" key="7">
    <source>
        <dbReference type="Proteomes" id="UP001315278"/>
    </source>
</evidence>
<dbReference type="InterPro" id="IPR036390">
    <property type="entry name" value="WH_DNA-bd_sf"/>
</dbReference>
<evidence type="ECO:0000259" key="4">
    <source>
        <dbReference type="PROSITE" id="PS50042"/>
    </source>
</evidence>
<dbReference type="SUPFAM" id="SSF46785">
    <property type="entry name" value="Winged helix' DNA-binding domain"/>
    <property type="match status" value="1"/>
</dbReference>
<proteinExistence type="predicted"/>
<dbReference type="SMART" id="SM00419">
    <property type="entry name" value="HTH_CRP"/>
    <property type="match status" value="1"/>
</dbReference>
<dbReference type="InterPro" id="IPR012318">
    <property type="entry name" value="HTH_CRP"/>
</dbReference>
<comment type="caution">
    <text evidence="6">The sequence shown here is derived from an EMBL/GenBank/DDBJ whole genome shotgun (WGS) entry which is preliminary data.</text>
</comment>
<gene>
    <name evidence="6" type="ORF">JQ615_06405</name>
</gene>
<evidence type="ECO:0000256" key="1">
    <source>
        <dbReference type="ARBA" id="ARBA00023015"/>
    </source>
</evidence>
<evidence type="ECO:0000313" key="6">
    <source>
        <dbReference type="EMBL" id="MBR0795012.1"/>
    </source>
</evidence>
<dbReference type="InterPro" id="IPR000595">
    <property type="entry name" value="cNMP-bd_dom"/>
</dbReference>
<organism evidence="6 7">
    <name type="scientific">Bradyrhizobium jicamae</name>
    <dbReference type="NCBI Taxonomy" id="280332"/>
    <lineage>
        <taxon>Bacteria</taxon>
        <taxon>Pseudomonadati</taxon>
        <taxon>Pseudomonadota</taxon>
        <taxon>Alphaproteobacteria</taxon>
        <taxon>Hyphomicrobiales</taxon>
        <taxon>Nitrobacteraceae</taxon>
        <taxon>Bradyrhizobium</taxon>
    </lineage>
</organism>
<dbReference type="PROSITE" id="PS51063">
    <property type="entry name" value="HTH_CRP_2"/>
    <property type="match status" value="1"/>
</dbReference>
<dbReference type="EMBL" id="JAFCJH010000004">
    <property type="protein sequence ID" value="MBR0795012.1"/>
    <property type="molecule type" value="Genomic_DNA"/>
</dbReference>
<name>A0ABS5FE51_9BRAD</name>
<evidence type="ECO:0000256" key="3">
    <source>
        <dbReference type="ARBA" id="ARBA00023163"/>
    </source>
</evidence>
<keyword evidence="3" id="KW-0804">Transcription</keyword>
<dbReference type="RefSeq" id="WP_212492046.1">
    <property type="nucleotide sequence ID" value="NZ_JAFCJH010000004.1"/>
</dbReference>
<sequence>MAAVDRSLVANLPMFAGLSPADQDELLHEARSIRYPKGTAVFDQGAEANRFYLLLHGHLRVEKTTPQGQQSVVRYVSGGELFGVAQAMNLTQYPATAVAAVDSIALAWPSSSWHRLIAKYPSLAASALQTVGSRLQDTQTRVMELSNEQVEQRVAHTLLRLAKQAGRKVDTGVEIDFPISRQDIAEMTGTTLHTVSRILSAWESEGIVEGGRKRIVLRDAHRLHDLAEGGESIQARKHGL</sequence>
<evidence type="ECO:0000259" key="5">
    <source>
        <dbReference type="PROSITE" id="PS51063"/>
    </source>
</evidence>
<dbReference type="PROSITE" id="PS50042">
    <property type="entry name" value="CNMP_BINDING_3"/>
    <property type="match status" value="1"/>
</dbReference>
<dbReference type="Gene3D" id="2.60.120.10">
    <property type="entry name" value="Jelly Rolls"/>
    <property type="match status" value="1"/>
</dbReference>
<dbReference type="InterPro" id="IPR050397">
    <property type="entry name" value="Env_Response_Regulators"/>
</dbReference>
<reference evidence="7" key="1">
    <citation type="journal article" date="2021" name="ISME J.">
        <title>Evolutionary origin and ecological implication of a unique nif island in free-living Bradyrhizobium lineages.</title>
        <authorList>
            <person name="Tao J."/>
        </authorList>
    </citation>
    <scope>NUCLEOTIDE SEQUENCE [LARGE SCALE GENOMIC DNA]</scope>
    <source>
        <strain evidence="7">SZCCT0434</strain>
    </source>
</reference>
<dbReference type="PRINTS" id="PR00034">
    <property type="entry name" value="HTHCRP"/>
</dbReference>
<dbReference type="InterPro" id="IPR036388">
    <property type="entry name" value="WH-like_DNA-bd_sf"/>
</dbReference>
<dbReference type="CDD" id="cd00092">
    <property type="entry name" value="HTH_CRP"/>
    <property type="match status" value="1"/>
</dbReference>
<dbReference type="SMART" id="SM00100">
    <property type="entry name" value="cNMP"/>
    <property type="match status" value="1"/>
</dbReference>
<dbReference type="Proteomes" id="UP001315278">
    <property type="component" value="Unassembled WGS sequence"/>
</dbReference>
<keyword evidence="2" id="KW-0238">DNA-binding</keyword>
<protein>
    <submittedName>
        <fullName evidence="6">Crp/Fnr family transcriptional regulator</fullName>
    </submittedName>
</protein>
<dbReference type="InterPro" id="IPR018490">
    <property type="entry name" value="cNMP-bd_dom_sf"/>
</dbReference>
<dbReference type="PANTHER" id="PTHR24567:SF28">
    <property type="entry name" value="LISTERIOLYSIN REGULATORY PROTEIN"/>
    <property type="match status" value="1"/>
</dbReference>
<dbReference type="CDD" id="cd00038">
    <property type="entry name" value="CAP_ED"/>
    <property type="match status" value="1"/>
</dbReference>
<accession>A0ABS5FE51</accession>